<dbReference type="GO" id="GO:0005886">
    <property type="term" value="C:plasma membrane"/>
    <property type="evidence" value="ECO:0007669"/>
    <property type="project" value="UniProtKB-SubCell"/>
</dbReference>
<dbReference type="InterPro" id="IPR018363">
    <property type="entry name" value="CD59_antigen_CS"/>
</dbReference>
<organism evidence="7 8">
    <name type="scientific">Heterocephalus glaber</name>
    <name type="common">Naked mole rat</name>
    <dbReference type="NCBI Taxonomy" id="10181"/>
    <lineage>
        <taxon>Eukaryota</taxon>
        <taxon>Metazoa</taxon>
        <taxon>Chordata</taxon>
        <taxon>Craniata</taxon>
        <taxon>Vertebrata</taxon>
        <taxon>Euteleostomi</taxon>
        <taxon>Mammalia</taxon>
        <taxon>Eutheria</taxon>
        <taxon>Euarchontoglires</taxon>
        <taxon>Glires</taxon>
        <taxon>Rodentia</taxon>
        <taxon>Hystricomorpha</taxon>
        <taxon>Bathyergidae</taxon>
        <taxon>Heterocephalus</taxon>
    </lineage>
</organism>
<evidence type="ECO:0000313" key="7">
    <source>
        <dbReference type="Proteomes" id="UP000694906"/>
    </source>
</evidence>
<name>A0AAX6NVH2_HETGA</name>
<dbReference type="InterPro" id="IPR035076">
    <property type="entry name" value="Toxin/TOLIP"/>
</dbReference>
<dbReference type="InterPro" id="IPR045860">
    <property type="entry name" value="Snake_toxin-like_sf"/>
</dbReference>
<dbReference type="PANTHER" id="PTHR16983">
    <property type="entry name" value="UPAR/LY6 DOMAIN-CONTAINING PROTEIN"/>
    <property type="match status" value="1"/>
</dbReference>
<dbReference type="GeneID" id="101703522"/>
<gene>
    <name evidence="8" type="primary">LOC101703522</name>
</gene>
<keyword evidence="2" id="KW-1003">Cell membrane</keyword>
<proteinExistence type="predicted"/>
<keyword evidence="4" id="KW-0472">Membrane</keyword>
<feature type="domain" description="UPAR/Ly6" evidence="6">
    <location>
        <begin position="47"/>
        <end position="138"/>
    </location>
</feature>
<dbReference type="Gene3D" id="2.10.60.10">
    <property type="entry name" value="CD59"/>
    <property type="match status" value="1"/>
</dbReference>
<evidence type="ECO:0000256" key="2">
    <source>
        <dbReference type="ARBA" id="ARBA00022475"/>
    </source>
</evidence>
<keyword evidence="5" id="KW-0325">Glycoprotein</keyword>
<evidence type="ECO:0000256" key="1">
    <source>
        <dbReference type="ARBA" id="ARBA00004236"/>
    </source>
</evidence>
<comment type="subcellular location">
    <subcellularLocation>
        <location evidence="1">Cell membrane</location>
    </subcellularLocation>
</comment>
<dbReference type="Pfam" id="PF00087">
    <property type="entry name" value="Toxin_TOLIP"/>
    <property type="match status" value="1"/>
</dbReference>
<dbReference type="RefSeq" id="XP_004837924.1">
    <property type="nucleotide sequence ID" value="XM_004837867.2"/>
</dbReference>
<evidence type="ECO:0000256" key="4">
    <source>
        <dbReference type="ARBA" id="ARBA00023136"/>
    </source>
</evidence>
<dbReference type="SUPFAM" id="SSF57302">
    <property type="entry name" value="Snake toxin-like"/>
    <property type="match status" value="1"/>
</dbReference>
<protein>
    <submittedName>
        <fullName evidence="8">Ly6/PLAUR domain-containing protein 2 isoform X1</fullName>
    </submittedName>
</protein>
<dbReference type="InterPro" id="IPR016054">
    <property type="entry name" value="LY6_UPA_recep-like"/>
</dbReference>
<dbReference type="InterPro" id="IPR051110">
    <property type="entry name" value="Ly-6/neurotoxin-like_GPI-ap"/>
</dbReference>
<dbReference type="CDD" id="cd23620">
    <property type="entry name" value="TFP_LU_ECD_LYPD2"/>
    <property type="match status" value="1"/>
</dbReference>
<dbReference type="PANTHER" id="PTHR16983:SF16">
    <property type="entry name" value="UPAR_LY6 DOMAIN-CONTAINING PROTEIN"/>
    <property type="match status" value="1"/>
</dbReference>
<evidence type="ECO:0000313" key="8">
    <source>
        <dbReference type="RefSeq" id="XP_004837924.1"/>
    </source>
</evidence>
<keyword evidence="7" id="KW-1185">Reference proteome</keyword>
<dbReference type="FunFam" id="2.10.60.10:FF:000003">
    <property type="entry name" value="lymphocyte antigen 6E isoform X1"/>
    <property type="match status" value="1"/>
</dbReference>
<evidence type="ECO:0000259" key="6">
    <source>
        <dbReference type="SMART" id="SM00134"/>
    </source>
</evidence>
<evidence type="ECO:0000256" key="3">
    <source>
        <dbReference type="ARBA" id="ARBA00022729"/>
    </source>
</evidence>
<dbReference type="KEGG" id="hgl:101703522"/>
<evidence type="ECO:0000256" key="5">
    <source>
        <dbReference type="ARBA" id="ARBA00023180"/>
    </source>
</evidence>
<reference evidence="8" key="1">
    <citation type="submission" date="2025-08" db="UniProtKB">
        <authorList>
            <consortium name="RefSeq"/>
        </authorList>
    </citation>
    <scope>IDENTIFICATION</scope>
</reference>
<dbReference type="SMART" id="SM00134">
    <property type="entry name" value="LU"/>
    <property type="match status" value="1"/>
</dbReference>
<dbReference type="PROSITE" id="PS00983">
    <property type="entry name" value="LY6_UPAR"/>
    <property type="match status" value="1"/>
</dbReference>
<keyword evidence="3" id="KW-0732">Signal</keyword>
<dbReference type="AlphaFoldDB" id="A0AAX6NVH2"/>
<dbReference type="Proteomes" id="UP000694906">
    <property type="component" value="Unplaced"/>
</dbReference>
<accession>A0AAX6NVH2</accession>
<sequence>MNGADLLDHRTWPSAWKAEDEEPTRQRMWPVLLVLALAAHRELVMALRCYTCQELTTVSSCITITECNANETMCKTTLYSLEMVFPFLGDSTVTKSCSSRCEPSDVDGIGQTRPVSCCNTDLCNVDRAPALGGAHSLALAFALPLAHLMGLGL</sequence>